<dbReference type="Pfam" id="PF17774">
    <property type="entry name" value="YlmH_RBD"/>
    <property type="match status" value="1"/>
</dbReference>
<dbReference type="SMART" id="SM00363">
    <property type="entry name" value="S4"/>
    <property type="match status" value="1"/>
</dbReference>
<evidence type="ECO:0000256" key="1">
    <source>
        <dbReference type="PROSITE-ProRule" id="PRU00182"/>
    </source>
</evidence>
<organism evidence="3 4">
    <name type="scientific">Gottschalkia acidurici (strain ATCC 7906 / DSM 604 / BCRC 14475 / CIP 104303 / KCTC 5404 / NCIMB 10678 / 9a)</name>
    <name type="common">Clostridium acidurici</name>
    <dbReference type="NCBI Taxonomy" id="1128398"/>
    <lineage>
        <taxon>Bacteria</taxon>
        <taxon>Bacillati</taxon>
        <taxon>Bacillota</taxon>
        <taxon>Tissierellia</taxon>
        <taxon>Tissierellales</taxon>
        <taxon>Gottschalkiaceae</taxon>
        <taxon>Gottschalkia</taxon>
    </lineage>
</organism>
<dbReference type="OrthoDB" id="9812787at2"/>
<dbReference type="EMBL" id="CP003326">
    <property type="protein sequence ID" value="AFS78707.1"/>
    <property type="molecule type" value="Genomic_DNA"/>
</dbReference>
<dbReference type="HOGENOM" id="CLU_075687_2_0_9"/>
<feature type="domain" description="RNA-binding S4" evidence="2">
    <location>
        <begin position="186"/>
        <end position="248"/>
    </location>
</feature>
<dbReference type="KEGG" id="cad:Curi_c17000"/>
<dbReference type="RefSeq" id="WP_014967843.1">
    <property type="nucleotide sequence ID" value="NC_018664.1"/>
</dbReference>
<dbReference type="InterPro" id="IPR002942">
    <property type="entry name" value="S4_RNA-bd"/>
</dbReference>
<gene>
    <name evidence="3" type="ordered locus">Curi_c17000</name>
</gene>
<keyword evidence="4" id="KW-1185">Reference proteome</keyword>
<dbReference type="CDD" id="cd00165">
    <property type="entry name" value="S4"/>
    <property type="match status" value="1"/>
</dbReference>
<dbReference type="Gene3D" id="3.30.1370.160">
    <property type="match status" value="1"/>
</dbReference>
<dbReference type="Pfam" id="PF01479">
    <property type="entry name" value="S4"/>
    <property type="match status" value="1"/>
</dbReference>
<dbReference type="PANTHER" id="PTHR13633:SF3">
    <property type="entry name" value="MITOCHONDRIAL TRANSCRIPTION RESCUE FACTOR 1"/>
    <property type="match status" value="1"/>
</dbReference>
<dbReference type="PROSITE" id="PS50889">
    <property type="entry name" value="S4"/>
    <property type="match status" value="1"/>
</dbReference>
<dbReference type="InterPro" id="IPR012677">
    <property type="entry name" value="Nucleotide-bd_a/b_plait_sf"/>
</dbReference>
<dbReference type="Gene3D" id="3.10.290.10">
    <property type="entry name" value="RNA-binding S4 domain"/>
    <property type="match status" value="1"/>
</dbReference>
<keyword evidence="1" id="KW-0694">RNA-binding</keyword>
<protein>
    <submittedName>
        <fullName evidence="3">RNA-binding S4 domain-containing protein</fullName>
    </submittedName>
</protein>
<evidence type="ECO:0000313" key="4">
    <source>
        <dbReference type="Proteomes" id="UP000006094"/>
    </source>
</evidence>
<dbReference type="STRING" id="1128398.Curi_c17000"/>
<evidence type="ECO:0000313" key="3">
    <source>
        <dbReference type="EMBL" id="AFS78707.1"/>
    </source>
</evidence>
<evidence type="ECO:0000259" key="2">
    <source>
        <dbReference type="SMART" id="SM00363"/>
    </source>
</evidence>
<dbReference type="AlphaFoldDB" id="K0B0V3"/>
<dbReference type="GO" id="GO:0003723">
    <property type="term" value="F:RNA binding"/>
    <property type="evidence" value="ECO:0007669"/>
    <property type="project" value="UniProtKB-KW"/>
</dbReference>
<dbReference type="InterPro" id="IPR036986">
    <property type="entry name" value="S4_RNA-bd_sf"/>
</dbReference>
<accession>K0B0V3</accession>
<dbReference type="PANTHER" id="PTHR13633">
    <property type="entry name" value="MITOCHONDRIAL TRANSCRIPTION RESCUE FACTOR 1"/>
    <property type="match status" value="1"/>
</dbReference>
<name>K0B0V3_GOTA9</name>
<dbReference type="Proteomes" id="UP000006094">
    <property type="component" value="Chromosome"/>
</dbReference>
<reference evidence="3 4" key="1">
    <citation type="journal article" date="2012" name="PLoS ONE">
        <title>The purine-utilizing bacterium Clostridium acidurici 9a: a genome-guided metabolic reconsideration.</title>
        <authorList>
            <person name="Hartwich K."/>
            <person name="Poehlein A."/>
            <person name="Daniel R."/>
        </authorList>
    </citation>
    <scope>NUCLEOTIDE SEQUENCE [LARGE SCALE GENOMIC DNA]</scope>
    <source>
        <strain evidence="4">ATCC 7906 / DSM 604 / BCRC 14475 / CIP 104303 / KCTC 5404 / NCIMB 10678 / 9a</strain>
    </source>
</reference>
<dbReference type="Gene3D" id="3.30.70.330">
    <property type="match status" value="1"/>
</dbReference>
<dbReference type="InterPro" id="IPR040591">
    <property type="entry name" value="RqcP2_RBD"/>
</dbReference>
<dbReference type="PATRIC" id="fig|1128398.3.peg.1745"/>
<proteinExistence type="predicted"/>
<sequence>MIGDKTKYIEHIQDKEQHIVMRKILDKIESVLRHHDVEYTDFLDPYQRKLSHSILNRLDVSYYEEGGLEDSERKSIIIFPEYMSKENIENPIKAIKIEGNFKFTNLRHKDYLGAILGLGIKREKVGDINIYEDFAIILLHKELLDFVIYNLKNIGRENVTVRQISLGEIEKTKEEFEDIQTTISSLRLDALISGVCNLSRSKSANQIAQGKVKVNWQPILNASYEIGEDDVISIRGFGRIKIISELGKSKKGKDKVTVRIYK</sequence>
<dbReference type="eggNOG" id="COG2302">
    <property type="taxonomic scope" value="Bacteria"/>
</dbReference>
<dbReference type="SUPFAM" id="SSF55174">
    <property type="entry name" value="Alpha-L RNA-binding motif"/>
    <property type="match status" value="1"/>
</dbReference>